<reference evidence="10" key="1">
    <citation type="submission" date="2017-01" db="EMBL/GenBank/DDBJ databases">
        <title>Comparative genomics of anhydrobiosis in the tardigrade Hypsibius dujardini.</title>
        <authorList>
            <person name="Yoshida Y."/>
            <person name="Koutsovoulos G."/>
            <person name="Laetsch D."/>
            <person name="Stevens L."/>
            <person name="Kumar S."/>
            <person name="Horikawa D."/>
            <person name="Ishino K."/>
            <person name="Komine S."/>
            <person name="Tomita M."/>
            <person name="Blaxter M."/>
            <person name="Arakawa K."/>
        </authorList>
    </citation>
    <scope>NUCLEOTIDE SEQUENCE [LARGE SCALE GENOMIC DNA]</scope>
    <source>
        <strain evidence="10">Z151</strain>
    </source>
</reference>
<evidence type="ECO:0000256" key="4">
    <source>
        <dbReference type="ARBA" id="ARBA00022989"/>
    </source>
</evidence>
<dbReference type="PANTHER" id="PTHR23503:SF8">
    <property type="entry name" value="FACILITATED GLUCOSE TRANSPORTER PROTEIN 1"/>
    <property type="match status" value="1"/>
</dbReference>
<evidence type="ECO:0000313" key="10">
    <source>
        <dbReference type="Proteomes" id="UP000192578"/>
    </source>
</evidence>
<evidence type="ECO:0000256" key="6">
    <source>
        <dbReference type="SAM" id="MobiDB-lite"/>
    </source>
</evidence>
<gene>
    <name evidence="9" type="ORF">BV898_07880</name>
</gene>
<keyword evidence="3 7" id="KW-0812">Transmembrane</keyword>
<evidence type="ECO:0000256" key="1">
    <source>
        <dbReference type="ARBA" id="ARBA00004141"/>
    </source>
</evidence>
<keyword evidence="2" id="KW-0813">Transport</keyword>
<feature type="compositionally biased region" description="Polar residues" evidence="6">
    <location>
        <begin position="740"/>
        <end position="764"/>
    </location>
</feature>
<dbReference type="InterPro" id="IPR003663">
    <property type="entry name" value="Sugar/inositol_transpt"/>
</dbReference>
<keyword evidence="9" id="KW-0762">Sugar transport</keyword>
<dbReference type="NCBIfam" id="TIGR00879">
    <property type="entry name" value="SP"/>
    <property type="match status" value="1"/>
</dbReference>
<dbReference type="PROSITE" id="PS50850">
    <property type="entry name" value="MFS"/>
    <property type="match status" value="1"/>
</dbReference>
<evidence type="ECO:0000256" key="2">
    <source>
        <dbReference type="ARBA" id="ARBA00022448"/>
    </source>
</evidence>
<feature type="transmembrane region" description="Helical" evidence="7">
    <location>
        <begin position="19"/>
        <end position="38"/>
    </location>
</feature>
<protein>
    <submittedName>
        <fullName evidence="9">Solute carrier family 2, facilitated glucose transporter member 3</fullName>
    </submittedName>
</protein>
<sequence length="1540" mass="169586">MGAQDVETTNKKPTSKATLWLVFTVLSISMGSSCLMGYHVGVLNAPQTIIGLWIRRTKCIEKGGVPSEEEGLKVDHELWCGKLDEEREATMFIDNDELNTLWALLNALVPGGSVIGALGSSFLVNRFGPKKSMLLNNVLAVASVLLNSLARTASSVEMLIVGRFLAGLNSGVIGCVTPTYLNEIAPDHLRGSIGGFFELSVVFAIWVSTIIGMPSIWGNMEQWPILLAVAAVPTIFQLATLPFCPDSPKYIYFKRQNSEETQNALSKLHGKANAVGGLIAIRNEYELVKHEPVFTLRHIILDPFLRRILLITLGLHIFQQFSGIDAAMFYSTAIFRSAGLDGDTAVYATIGMGAINVAGTALSLVLIEKAGRRILLLIGYSGCAIFLTLLTVSMLLYKSGDPGVEFPNAGNSFSFAAYVSSVSLVCFVVIFSIGPGAIPWILMSEFFAQGPRAVAAGPGAAMNRFGSLTVALAFPYMQAALGEYSFIIFIALNLLCIAFTYRYVVETKGKTTDEIQTELRSQMDGSPRQTSESHPLMTLLKIALQRAEFQSSELREADIPEGNSSHLARLMLPSPTFTNDININTSPAFTNDFNTSPAFTNDTNTSPAFTNDFNTSPAFTDDTNTSPAFTNDTNININSSIQTPQCFPSTTTHNDAPSAVVIKQEFDMASASPLLSAATQEEKPLLRYSVGPHPRQQRALGKSISCCDVSNDNVLALATDAVKRPNGKGERRQGGASDGWLQNLSKVNSATHHPSKRPFNSSADTTSTHPPHPPTSSLYICDLDRPWRLFPIFDLPIPGSQITLIKFSPCGTRLIVCDSSGCYYLLASRHSALNAWQLLHRGSCPAGHKFIYAAWTKSPQTFLYNPLQADVFFNLPGRPKIVAVPDARQHTEDDGFFVVTDRGLMTLVYLEQNRTKSGEFTFPTYTGTLEGEGGFVVADSIYDCDDNLFYLALANSTAPDVVCVKFPLPRSGGITSKTPDKREIVFETSTSLMGKNIFQRVKLIISSKVKYLLAATKSFDCDYLELWELSTDLQRDFLDSLSDPAIVPSDKPAWSMIINQQLPVFLTWSLPNDRFVTNDIDKSFTVSVVLRDSGIAFYTVKLGLEISITDMGHCSVPHPVQYVRDHRHHGGGVKRLAVAPEPAALVTSANGAMVYLIDTAARIWAFSLPHHLWIISHHTDLIEVLLTVELDHCDVICATHDAAGALHALEDVFHGFSSQQRRKSQFRYTKLKTALIEKSEGRNAAIVIAASHLLDVYLTFLEQFVDLKQQPHDDRTSSSSPLVFEIPELLIALRGEESTLDSVSAVIGQHLLLELSVLRQLLTGFHLLVGEIVELITLLLHNPALLASHDDGLAVTPAAECLPKIRLILALIASWTSSQPTLRQFWQRPAFFGGDSTKTVMDVLFRATVRMTGGPGWTEAVGNALDEAGLRSRNWATDWKRLYTLAETRAASLAEEDEGKPEHVEYEWSYEFLPVGNDGRGAVVDLKLEEETERAQRKYCSRCFFNFAWRPVRESVDTWHSHMRFRWKRCFCGGAWVFLS</sequence>
<dbReference type="InterPro" id="IPR005829">
    <property type="entry name" value="Sugar_transporter_CS"/>
</dbReference>
<dbReference type="OrthoDB" id="2241241at2759"/>
<keyword evidence="4 7" id="KW-1133">Transmembrane helix</keyword>
<feature type="region of interest" description="Disordered" evidence="6">
    <location>
        <begin position="720"/>
        <end position="773"/>
    </location>
</feature>
<dbReference type="PROSITE" id="PS00217">
    <property type="entry name" value="SUGAR_TRANSPORT_2"/>
    <property type="match status" value="1"/>
</dbReference>
<keyword evidence="10" id="KW-1185">Reference proteome</keyword>
<dbReference type="InterPro" id="IPR005828">
    <property type="entry name" value="MFS_sugar_transport-like"/>
</dbReference>
<feature type="transmembrane region" description="Helical" evidence="7">
    <location>
        <begin position="160"/>
        <end position="181"/>
    </location>
</feature>
<feature type="transmembrane region" description="Helical" evidence="7">
    <location>
        <begin position="374"/>
        <end position="397"/>
    </location>
</feature>
<dbReference type="InterPro" id="IPR020846">
    <property type="entry name" value="MFS_dom"/>
</dbReference>
<feature type="transmembrane region" description="Helical" evidence="7">
    <location>
        <begin position="345"/>
        <end position="367"/>
    </location>
</feature>
<dbReference type="GO" id="GO:0016020">
    <property type="term" value="C:membrane"/>
    <property type="evidence" value="ECO:0007669"/>
    <property type="project" value="UniProtKB-SubCell"/>
</dbReference>
<feature type="transmembrane region" description="Helical" evidence="7">
    <location>
        <begin position="101"/>
        <end position="122"/>
    </location>
</feature>
<dbReference type="SUPFAM" id="SSF103473">
    <property type="entry name" value="MFS general substrate transporter"/>
    <property type="match status" value="1"/>
</dbReference>
<organism evidence="9 10">
    <name type="scientific">Hypsibius exemplaris</name>
    <name type="common">Freshwater tardigrade</name>
    <dbReference type="NCBI Taxonomy" id="2072580"/>
    <lineage>
        <taxon>Eukaryota</taxon>
        <taxon>Metazoa</taxon>
        <taxon>Ecdysozoa</taxon>
        <taxon>Tardigrada</taxon>
        <taxon>Eutardigrada</taxon>
        <taxon>Parachela</taxon>
        <taxon>Hypsibioidea</taxon>
        <taxon>Hypsibiidae</taxon>
        <taxon>Hypsibius</taxon>
    </lineage>
</organism>
<feature type="transmembrane region" description="Helical" evidence="7">
    <location>
        <begin position="484"/>
        <end position="504"/>
    </location>
</feature>
<evidence type="ECO:0000256" key="3">
    <source>
        <dbReference type="ARBA" id="ARBA00022692"/>
    </source>
</evidence>
<comment type="subcellular location">
    <subcellularLocation>
        <location evidence="1">Membrane</location>
        <topology evidence="1">Multi-pass membrane protein</topology>
    </subcellularLocation>
</comment>
<dbReference type="InterPro" id="IPR036259">
    <property type="entry name" value="MFS_trans_sf"/>
</dbReference>
<accession>A0A1W0WSE6</accession>
<dbReference type="Gene3D" id="1.20.1250.20">
    <property type="entry name" value="MFS general substrate transporter like domains"/>
    <property type="match status" value="1"/>
</dbReference>
<name>A0A1W0WSE6_HYPEX</name>
<dbReference type="InterPro" id="IPR045263">
    <property type="entry name" value="GLUT"/>
</dbReference>
<dbReference type="GO" id="GO:0015149">
    <property type="term" value="F:hexose transmembrane transporter activity"/>
    <property type="evidence" value="ECO:0007669"/>
    <property type="project" value="TreeGrafter"/>
</dbReference>
<evidence type="ECO:0000313" key="9">
    <source>
        <dbReference type="EMBL" id="OQV18110.1"/>
    </source>
</evidence>
<dbReference type="Pfam" id="PF00083">
    <property type="entry name" value="Sugar_tr"/>
    <property type="match status" value="1"/>
</dbReference>
<evidence type="ECO:0000259" key="8">
    <source>
        <dbReference type="PROSITE" id="PS50850"/>
    </source>
</evidence>
<proteinExistence type="predicted"/>
<feature type="transmembrane region" description="Helical" evidence="7">
    <location>
        <begin position="308"/>
        <end position="333"/>
    </location>
</feature>
<dbReference type="PANTHER" id="PTHR23503">
    <property type="entry name" value="SOLUTE CARRIER FAMILY 2"/>
    <property type="match status" value="1"/>
</dbReference>
<evidence type="ECO:0000256" key="7">
    <source>
        <dbReference type="SAM" id="Phobius"/>
    </source>
</evidence>
<dbReference type="EMBL" id="MTYJ01000053">
    <property type="protein sequence ID" value="OQV18110.1"/>
    <property type="molecule type" value="Genomic_DNA"/>
</dbReference>
<comment type="caution">
    <text evidence="9">The sequence shown here is derived from an EMBL/GenBank/DDBJ whole genome shotgun (WGS) entry which is preliminary data.</text>
</comment>
<feature type="domain" description="Major facilitator superfamily (MFS) profile" evidence="8">
    <location>
        <begin position="25"/>
        <end position="508"/>
    </location>
</feature>
<dbReference type="Proteomes" id="UP000192578">
    <property type="component" value="Unassembled WGS sequence"/>
</dbReference>
<dbReference type="SUPFAM" id="SSF82171">
    <property type="entry name" value="DPP6 N-terminal domain-like"/>
    <property type="match status" value="1"/>
</dbReference>
<feature type="transmembrane region" description="Helical" evidence="7">
    <location>
        <begin position="193"/>
        <end position="217"/>
    </location>
</feature>
<dbReference type="PROSITE" id="PS00216">
    <property type="entry name" value="SUGAR_TRANSPORT_1"/>
    <property type="match status" value="1"/>
</dbReference>
<dbReference type="PRINTS" id="PR00171">
    <property type="entry name" value="SUGRTRNSPORT"/>
</dbReference>
<feature type="compositionally biased region" description="Basic and acidic residues" evidence="6">
    <location>
        <begin position="721"/>
        <end position="733"/>
    </location>
</feature>
<feature type="transmembrane region" description="Helical" evidence="7">
    <location>
        <begin position="417"/>
        <end position="442"/>
    </location>
</feature>
<keyword evidence="5 7" id="KW-0472">Membrane</keyword>
<evidence type="ECO:0000256" key="5">
    <source>
        <dbReference type="ARBA" id="ARBA00023136"/>
    </source>
</evidence>